<name>A0A926HNC0_9FIRM</name>
<accession>A0A926HNC0</accession>
<dbReference type="GO" id="GO:0004553">
    <property type="term" value="F:hydrolase activity, hydrolyzing O-glycosyl compounds"/>
    <property type="evidence" value="ECO:0007669"/>
    <property type="project" value="InterPro"/>
</dbReference>
<evidence type="ECO:0000256" key="1">
    <source>
        <dbReference type="ARBA" id="ARBA00009865"/>
    </source>
</evidence>
<evidence type="ECO:0000256" key="5">
    <source>
        <dbReference type="PIRSR" id="PIRSR606710-2"/>
    </source>
</evidence>
<feature type="active site" description="Proton donor" evidence="4">
    <location>
        <position position="174"/>
    </location>
</feature>
<feature type="site" description="Important for catalytic activity, responsible for pKa modulation of the active site Glu and correct orientation of both the proton donor and substrate" evidence="5">
    <location>
        <position position="120"/>
    </location>
</feature>
<evidence type="ECO:0000256" key="3">
    <source>
        <dbReference type="ARBA" id="ARBA00023295"/>
    </source>
</evidence>
<dbReference type="Pfam" id="PF17851">
    <property type="entry name" value="GH43_C2"/>
    <property type="match status" value="1"/>
</dbReference>
<dbReference type="RefSeq" id="WP_249285793.1">
    <property type="nucleotide sequence ID" value="NZ_JACRSO010000005.1"/>
</dbReference>
<comment type="caution">
    <text evidence="8">The sequence shown here is derived from an EMBL/GenBank/DDBJ whole genome shotgun (WGS) entry which is preliminary data.</text>
</comment>
<evidence type="ECO:0000313" key="9">
    <source>
        <dbReference type="Proteomes" id="UP000654279"/>
    </source>
</evidence>
<dbReference type="SUPFAM" id="SSF49899">
    <property type="entry name" value="Concanavalin A-like lectins/glucanases"/>
    <property type="match status" value="1"/>
</dbReference>
<dbReference type="CDD" id="cd18617">
    <property type="entry name" value="GH43_XynB-like"/>
    <property type="match status" value="1"/>
</dbReference>
<dbReference type="InterPro" id="IPR006710">
    <property type="entry name" value="Glyco_hydro_43"/>
</dbReference>
<dbReference type="AlphaFoldDB" id="A0A926HNC0"/>
<keyword evidence="2 6" id="KW-0378">Hydrolase</keyword>
<gene>
    <name evidence="8" type="ORF">H8699_11360</name>
</gene>
<keyword evidence="3 6" id="KW-0326">Glycosidase</keyword>
<dbReference type="PANTHER" id="PTHR42812:SF12">
    <property type="entry name" value="BETA-XYLOSIDASE-RELATED"/>
    <property type="match status" value="1"/>
</dbReference>
<comment type="similarity">
    <text evidence="1 6">Belongs to the glycosyl hydrolase 43 family.</text>
</comment>
<proteinExistence type="inferred from homology"/>
<dbReference type="EMBL" id="JACRSO010000005">
    <property type="protein sequence ID" value="MBC8530028.1"/>
    <property type="molecule type" value="Genomic_DNA"/>
</dbReference>
<keyword evidence="9" id="KW-1185">Reference proteome</keyword>
<reference evidence="8" key="1">
    <citation type="submission" date="2020-08" db="EMBL/GenBank/DDBJ databases">
        <title>Genome public.</title>
        <authorList>
            <person name="Liu C."/>
            <person name="Sun Q."/>
        </authorList>
    </citation>
    <scope>NUCLEOTIDE SEQUENCE</scope>
    <source>
        <strain evidence="8">NSJ-44</strain>
    </source>
</reference>
<feature type="domain" description="Beta-xylosidase C-terminal Concanavalin A-like" evidence="7">
    <location>
        <begin position="309"/>
        <end position="503"/>
    </location>
</feature>
<protein>
    <submittedName>
        <fullName evidence="8">Glycoside hydrolase family 43 protein</fullName>
    </submittedName>
</protein>
<evidence type="ECO:0000256" key="2">
    <source>
        <dbReference type="ARBA" id="ARBA00022801"/>
    </source>
</evidence>
<dbReference type="Gene3D" id="2.60.120.200">
    <property type="match status" value="1"/>
</dbReference>
<dbReference type="Pfam" id="PF04616">
    <property type="entry name" value="Glyco_hydro_43"/>
    <property type="match status" value="1"/>
</dbReference>
<dbReference type="InterPro" id="IPR013320">
    <property type="entry name" value="ConA-like_dom_sf"/>
</dbReference>
<evidence type="ECO:0000259" key="7">
    <source>
        <dbReference type="Pfam" id="PF17851"/>
    </source>
</evidence>
<dbReference type="PANTHER" id="PTHR42812">
    <property type="entry name" value="BETA-XYLOSIDASE"/>
    <property type="match status" value="1"/>
</dbReference>
<dbReference type="Gene3D" id="2.115.10.20">
    <property type="entry name" value="Glycosyl hydrolase domain, family 43"/>
    <property type="match status" value="1"/>
</dbReference>
<dbReference type="Proteomes" id="UP000654279">
    <property type="component" value="Unassembled WGS sequence"/>
</dbReference>
<evidence type="ECO:0000256" key="4">
    <source>
        <dbReference type="PIRSR" id="PIRSR606710-1"/>
    </source>
</evidence>
<dbReference type="InterPro" id="IPR023296">
    <property type="entry name" value="Glyco_hydro_beta-prop_sf"/>
</dbReference>
<sequence>MGFRNPIIPGYNPDPSVCRVGEDYYLVTSSFEDFPGVPVYHSRDMVNWEQIGYCLTRRSQLELKNCPPSRGIFAPVIRYHEGRFYMITTNVSHGGNFYVWTEDPAGEWSEPIFLAQGGIDPSLFFDDDGKVYLTSNQPTGGDWTIAQSEIDIATGQLLTKPRTIWTGTGGRHPEGPHLYKINGKYYLMIAEGGTELGHMETIARSDSPYGPFESCPHNPILTHRGNPLNLIQGTGHADLIEAHDGSWWLVFLAFRMTRNAFHHLGRESFMAPVTWDEDGWPHVYNDGQIRIDMECETLPLKPFPKAPKRDDFDGERLALPWNYLRNPNFADYDLNTGRKSAIGLRCGAYNLFDWASPSFIGRRQEQWDCEAYTLLDFEPRAEGEEAGFTTYFQPLHHYEIALTRKEGKRVLIVRRTAVDMCYIAFEREVEPGPIVLGVKADKMDYTFMYGRPGGEMQVACTASTLPVSIEASTTHATGMFLGLYATANGAQSQNWAYFDWFDYSVGDE</sequence>
<evidence type="ECO:0000313" key="8">
    <source>
        <dbReference type="EMBL" id="MBC8530028.1"/>
    </source>
</evidence>
<dbReference type="InterPro" id="IPR041542">
    <property type="entry name" value="GH43_C2"/>
</dbReference>
<feature type="active site" description="Proton acceptor" evidence="4">
    <location>
        <position position="14"/>
    </location>
</feature>
<evidence type="ECO:0000256" key="6">
    <source>
        <dbReference type="RuleBase" id="RU361187"/>
    </source>
</evidence>
<dbReference type="SUPFAM" id="SSF75005">
    <property type="entry name" value="Arabinanase/levansucrase/invertase"/>
    <property type="match status" value="1"/>
</dbReference>
<dbReference type="InterPro" id="IPR051795">
    <property type="entry name" value="Glycosyl_Hydrlase_43"/>
</dbReference>
<dbReference type="GO" id="GO:0005975">
    <property type="term" value="P:carbohydrate metabolic process"/>
    <property type="evidence" value="ECO:0007669"/>
    <property type="project" value="InterPro"/>
</dbReference>
<organism evidence="8 9">
    <name type="scientific">Luoshenia tenuis</name>
    <dbReference type="NCBI Taxonomy" id="2763654"/>
    <lineage>
        <taxon>Bacteria</taxon>
        <taxon>Bacillati</taxon>
        <taxon>Bacillota</taxon>
        <taxon>Clostridia</taxon>
        <taxon>Christensenellales</taxon>
        <taxon>Christensenellaceae</taxon>
        <taxon>Luoshenia</taxon>
    </lineage>
</organism>